<feature type="compositionally biased region" description="Basic and acidic residues" evidence="5">
    <location>
        <begin position="561"/>
        <end position="581"/>
    </location>
</feature>
<evidence type="ECO:0000256" key="4">
    <source>
        <dbReference type="ARBA" id="ARBA00023136"/>
    </source>
</evidence>
<dbReference type="Gene3D" id="1.20.1720.10">
    <property type="entry name" value="Multidrug resistance protein D"/>
    <property type="match status" value="1"/>
</dbReference>
<keyword evidence="3 6" id="KW-1133">Transmembrane helix</keyword>
<comment type="caution">
    <text evidence="8">The sequence shown here is derived from an EMBL/GenBank/DDBJ whole genome shotgun (WGS) entry which is preliminary data.</text>
</comment>
<evidence type="ECO:0000256" key="2">
    <source>
        <dbReference type="ARBA" id="ARBA00022692"/>
    </source>
</evidence>
<evidence type="ECO:0000256" key="6">
    <source>
        <dbReference type="SAM" id="Phobius"/>
    </source>
</evidence>
<dbReference type="PANTHER" id="PTHR23501">
    <property type="entry name" value="MAJOR FACILITATOR SUPERFAMILY"/>
    <property type="match status" value="1"/>
</dbReference>
<keyword evidence="9" id="KW-1185">Reference proteome</keyword>
<feature type="transmembrane region" description="Helical" evidence="6">
    <location>
        <begin position="454"/>
        <end position="473"/>
    </location>
</feature>
<keyword evidence="2 6" id="KW-0812">Transmembrane</keyword>
<dbReference type="InterPro" id="IPR036259">
    <property type="entry name" value="MFS_trans_sf"/>
</dbReference>
<evidence type="ECO:0000259" key="7">
    <source>
        <dbReference type="PROSITE" id="PS50850"/>
    </source>
</evidence>
<evidence type="ECO:0000313" key="8">
    <source>
        <dbReference type="EMBL" id="KAL1409048.1"/>
    </source>
</evidence>
<feature type="transmembrane region" description="Helical" evidence="6">
    <location>
        <begin position="378"/>
        <end position="404"/>
    </location>
</feature>
<feature type="domain" description="Major facilitator superfamily (MFS) profile" evidence="7">
    <location>
        <begin position="22"/>
        <end position="478"/>
    </location>
</feature>
<dbReference type="SUPFAM" id="SSF103473">
    <property type="entry name" value="MFS general substrate transporter"/>
    <property type="match status" value="1"/>
</dbReference>
<dbReference type="PRINTS" id="PR01036">
    <property type="entry name" value="TCRTETB"/>
</dbReference>
<organism evidence="8 9">
    <name type="scientific">Vanrija albida</name>
    <dbReference type="NCBI Taxonomy" id="181172"/>
    <lineage>
        <taxon>Eukaryota</taxon>
        <taxon>Fungi</taxon>
        <taxon>Dikarya</taxon>
        <taxon>Basidiomycota</taxon>
        <taxon>Agaricomycotina</taxon>
        <taxon>Tremellomycetes</taxon>
        <taxon>Trichosporonales</taxon>
        <taxon>Trichosporonaceae</taxon>
        <taxon>Vanrija</taxon>
    </lineage>
</organism>
<feature type="transmembrane region" description="Helical" evidence="6">
    <location>
        <begin position="175"/>
        <end position="197"/>
    </location>
</feature>
<feature type="transmembrane region" description="Helical" evidence="6">
    <location>
        <begin position="209"/>
        <end position="230"/>
    </location>
</feature>
<gene>
    <name evidence="8" type="ORF">Q8F55_005872</name>
</gene>
<dbReference type="Proteomes" id="UP001565368">
    <property type="component" value="Unassembled WGS sequence"/>
</dbReference>
<feature type="transmembrane region" description="Helical" evidence="6">
    <location>
        <begin position="236"/>
        <end position="261"/>
    </location>
</feature>
<sequence>MPAEIQLEDQATRLPLRRLLVIYAGICSAMFISFMDQSAVATAAPVIGSDLRASKTISWVGTSYMVANCTFQLMYGRLSDIFGRKHCLVLSLALLVLGNLLCGFARTAVQLYVFRAISGVGGGGATNLAMIIVSDVVPLKERGKYQSFLSVAISLGNAAGPFIGGGLATAGQWRWLFRVTAILGALCGVACQLTLPLKPVSGSVRTKLAQIDYAGVLLSAAATVLLLVPISGGGSVFAWNGAVVISLLSVGAVCAAAFIVVEWRLARLPVLPMRIFANVSSATAVLGQFCIGLAYYAGIFYIPIYLQYVKACTPLAAGALGLSYSLPQAGWAVVAGWYVSSTNRYKRVVVLGAASWTVSVALQQLWRVSTPLALSMCLLQLQALGIGFVLQPCSVGLAAANTLYQATVKRGLRRVSNLSRDQRKSLLQSSLGFDGLEGKVLHQVKEVYAAGLRCVFFLFLGIVALYLVLTFLIKEVKFRADATELAEKNGRTDVETGKAASVRSEKTEIADGESGKTTSVKSGKTALDSPSLEGHMPTLGYGGEVLSGSSTLVPNTPRPSSETHREGLGSESWKVKTSLEK</sequence>
<dbReference type="RefSeq" id="XP_069208992.1">
    <property type="nucleotide sequence ID" value="XM_069354350.1"/>
</dbReference>
<feature type="compositionally biased region" description="Polar residues" evidence="5">
    <location>
        <begin position="547"/>
        <end position="560"/>
    </location>
</feature>
<dbReference type="PANTHER" id="PTHR23501:SF78">
    <property type="entry name" value="MAJOR FACILITATOR SUPERFAMILY (MFS) PROFILE DOMAIN-CONTAINING PROTEIN-RELATED"/>
    <property type="match status" value="1"/>
</dbReference>
<protein>
    <recommendedName>
        <fullName evidence="7">Major facilitator superfamily (MFS) profile domain-containing protein</fullName>
    </recommendedName>
</protein>
<dbReference type="PROSITE" id="PS50850">
    <property type="entry name" value="MFS"/>
    <property type="match status" value="1"/>
</dbReference>
<feature type="transmembrane region" description="Helical" evidence="6">
    <location>
        <begin position="348"/>
        <end position="366"/>
    </location>
</feature>
<reference evidence="8 9" key="1">
    <citation type="submission" date="2023-08" db="EMBL/GenBank/DDBJ databases">
        <title>Annotated Genome Sequence of Vanrija albida AlHP1.</title>
        <authorList>
            <person name="Herzog R."/>
        </authorList>
    </citation>
    <scope>NUCLEOTIDE SEQUENCE [LARGE SCALE GENOMIC DNA]</scope>
    <source>
        <strain evidence="8 9">AlHP1</strain>
    </source>
</reference>
<name>A0ABR3Q324_9TREE</name>
<feature type="transmembrane region" description="Helical" evidence="6">
    <location>
        <begin position="87"/>
        <end position="106"/>
    </location>
</feature>
<evidence type="ECO:0000313" key="9">
    <source>
        <dbReference type="Proteomes" id="UP001565368"/>
    </source>
</evidence>
<dbReference type="EMBL" id="JBBXJM010000004">
    <property type="protein sequence ID" value="KAL1409048.1"/>
    <property type="molecule type" value="Genomic_DNA"/>
</dbReference>
<feature type="region of interest" description="Disordered" evidence="5">
    <location>
        <begin position="492"/>
        <end position="581"/>
    </location>
</feature>
<accession>A0ABR3Q324</accession>
<feature type="transmembrane region" description="Helical" evidence="6">
    <location>
        <begin position="316"/>
        <end position="339"/>
    </location>
</feature>
<evidence type="ECO:0000256" key="3">
    <source>
        <dbReference type="ARBA" id="ARBA00022989"/>
    </source>
</evidence>
<feature type="transmembrane region" description="Helical" evidence="6">
    <location>
        <begin position="112"/>
        <end position="133"/>
    </location>
</feature>
<comment type="subcellular location">
    <subcellularLocation>
        <location evidence="1">Membrane</location>
        <topology evidence="1">Multi-pass membrane protein</topology>
    </subcellularLocation>
</comment>
<dbReference type="InterPro" id="IPR011701">
    <property type="entry name" value="MFS"/>
</dbReference>
<keyword evidence="4 6" id="KW-0472">Membrane</keyword>
<feature type="transmembrane region" description="Helical" evidence="6">
    <location>
        <begin position="282"/>
        <end position="304"/>
    </location>
</feature>
<feature type="transmembrane region" description="Helical" evidence="6">
    <location>
        <begin position="20"/>
        <end position="44"/>
    </location>
</feature>
<dbReference type="Pfam" id="PF07690">
    <property type="entry name" value="MFS_1"/>
    <property type="match status" value="1"/>
</dbReference>
<proteinExistence type="predicted"/>
<dbReference type="InterPro" id="IPR020846">
    <property type="entry name" value="MFS_dom"/>
</dbReference>
<evidence type="ECO:0000256" key="5">
    <source>
        <dbReference type="SAM" id="MobiDB-lite"/>
    </source>
</evidence>
<dbReference type="GeneID" id="95986915"/>
<evidence type="ECO:0000256" key="1">
    <source>
        <dbReference type="ARBA" id="ARBA00004141"/>
    </source>
</evidence>
<feature type="transmembrane region" description="Helical" evidence="6">
    <location>
        <begin position="145"/>
        <end position="163"/>
    </location>
</feature>
<feature type="transmembrane region" description="Helical" evidence="6">
    <location>
        <begin position="56"/>
        <end position="75"/>
    </location>
</feature>
<dbReference type="Gene3D" id="1.20.1250.20">
    <property type="entry name" value="MFS general substrate transporter like domains"/>
    <property type="match status" value="1"/>
</dbReference>